<dbReference type="RefSeq" id="WP_154956614.1">
    <property type="nucleotide sequence ID" value="NZ_VSEX01000016.1"/>
</dbReference>
<feature type="non-terminal residue" evidence="1">
    <location>
        <position position="123"/>
    </location>
</feature>
<dbReference type="Proteomes" id="UP000322810">
    <property type="component" value="Unassembled WGS sequence"/>
</dbReference>
<reference evidence="1 2" key="1">
    <citation type="submission" date="2019-08" db="EMBL/GenBank/DDBJ databases">
        <title>Microbispora tritici sp. nov., a novel actinomycete isolated from a root of wheat (Triticum aestivum L.).</title>
        <authorList>
            <person name="Klykleung N."/>
            <person name="Tanasupawat S."/>
        </authorList>
    </citation>
    <scope>NUCLEOTIDE SEQUENCE [LARGE SCALE GENOMIC DNA]</scope>
    <source>
        <strain evidence="1 2">MT50</strain>
    </source>
</reference>
<organism evidence="1 2">
    <name type="scientific">Microbispora tritici</name>
    <dbReference type="NCBI Taxonomy" id="2604471"/>
    <lineage>
        <taxon>Bacteria</taxon>
        <taxon>Bacillati</taxon>
        <taxon>Actinomycetota</taxon>
        <taxon>Actinomycetes</taxon>
        <taxon>Streptosporangiales</taxon>
        <taxon>Streptosporangiaceae</taxon>
        <taxon>Microbispora</taxon>
    </lineage>
</organism>
<evidence type="ECO:0000313" key="1">
    <source>
        <dbReference type="EMBL" id="TYB60370.1"/>
    </source>
</evidence>
<proteinExistence type="predicted"/>
<accession>A0ABY3LYS8</accession>
<protein>
    <submittedName>
        <fullName evidence="1">Uncharacterized protein</fullName>
    </submittedName>
</protein>
<evidence type="ECO:0000313" key="2">
    <source>
        <dbReference type="Proteomes" id="UP000322810"/>
    </source>
</evidence>
<keyword evidence="2" id="KW-1185">Reference proteome</keyword>
<sequence>MPHPDRLGSRRRLCLNLGPGTRWLVVGDRTIMSICRVLGRDQAGHLPPTDDVRAYVADGHPLRCLRIRLGPGEERGVHRDDHDGRDDQRVVVEEIDDSADGYVVTDGGRPRRPGDLLVVVVVS</sequence>
<comment type="caution">
    <text evidence="1">The sequence shown here is derived from an EMBL/GenBank/DDBJ whole genome shotgun (WGS) entry which is preliminary data.</text>
</comment>
<gene>
    <name evidence="1" type="ORF">FXF59_13170</name>
</gene>
<name>A0ABY3LYS8_9ACTN</name>
<dbReference type="EMBL" id="VSEX01000016">
    <property type="protein sequence ID" value="TYB60370.1"/>
    <property type="molecule type" value="Genomic_DNA"/>
</dbReference>